<proteinExistence type="predicted"/>
<name>A0A2U1KIX3_ARTAN</name>
<dbReference type="AlphaFoldDB" id="A0A2U1KIX3"/>
<protein>
    <submittedName>
        <fullName evidence="2">Uncharacterized protein</fullName>
    </submittedName>
</protein>
<keyword evidence="3" id="KW-1185">Reference proteome</keyword>
<gene>
    <name evidence="2" type="ORF">CTI12_AA597520</name>
</gene>
<evidence type="ECO:0000313" key="2">
    <source>
        <dbReference type="EMBL" id="PWA36682.1"/>
    </source>
</evidence>
<feature type="compositionally biased region" description="Basic residues" evidence="1">
    <location>
        <begin position="66"/>
        <end position="75"/>
    </location>
</feature>
<evidence type="ECO:0000313" key="3">
    <source>
        <dbReference type="Proteomes" id="UP000245207"/>
    </source>
</evidence>
<feature type="compositionally biased region" description="Basic and acidic residues" evidence="1">
    <location>
        <begin position="133"/>
        <end position="174"/>
    </location>
</feature>
<evidence type="ECO:0000256" key="1">
    <source>
        <dbReference type="SAM" id="MobiDB-lite"/>
    </source>
</evidence>
<feature type="region of interest" description="Disordered" evidence="1">
    <location>
        <begin position="95"/>
        <end position="196"/>
    </location>
</feature>
<organism evidence="2 3">
    <name type="scientific">Artemisia annua</name>
    <name type="common">Sweet wormwood</name>
    <dbReference type="NCBI Taxonomy" id="35608"/>
    <lineage>
        <taxon>Eukaryota</taxon>
        <taxon>Viridiplantae</taxon>
        <taxon>Streptophyta</taxon>
        <taxon>Embryophyta</taxon>
        <taxon>Tracheophyta</taxon>
        <taxon>Spermatophyta</taxon>
        <taxon>Magnoliopsida</taxon>
        <taxon>eudicotyledons</taxon>
        <taxon>Gunneridae</taxon>
        <taxon>Pentapetalae</taxon>
        <taxon>asterids</taxon>
        <taxon>campanulids</taxon>
        <taxon>Asterales</taxon>
        <taxon>Asteraceae</taxon>
        <taxon>Asteroideae</taxon>
        <taxon>Anthemideae</taxon>
        <taxon>Artemisiinae</taxon>
        <taxon>Artemisia</taxon>
    </lineage>
</organism>
<reference evidence="2 3" key="1">
    <citation type="journal article" date="2018" name="Mol. Plant">
        <title>The genome of Artemisia annua provides insight into the evolution of Asteraceae family and artemisinin biosynthesis.</title>
        <authorList>
            <person name="Shen Q."/>
            <person name="Zhang L."/>
            <person name="Liao Z."/>
            <person name="Wang S."/>
            <person name="Yan T."/>
            <person name="Shi P."/>
            <person name="Liu M."/>
            <person name="Fu X."/>
            <person name="Pan Q."/>
            <person name="Wang Y."/>
            <person name="Lv Z."/>
            <person name="Lu X."/>
            <person name="Zhang F."/>
            <person name="Jiang W."/>
            <person name="Ma Y."/>
            <person name="Chen M."/>
            <person name="Hao X."/>
            <person name="Li L."/>
            <person name="Tang Y."/>
            <person name="Lv G."/>
            <person name="Zhou Y."/>
            <person name="Sun X."/>
            <person name="Brodelius P.E."/>
            <person name="Rose J.K.C."/>
            <person name="Tang K."/>
        </authorList>
    </citation>
    <scope>NUCLEOTIDE SEQUENCE [LARGE SCALE GENOMIC DNA]</scope>
    <source>
        <strain evidence="3">cv. Huhao1</strain>
        <tissue evidence="2">Leaf</tissue>
    </source>
</reference>
<dbReference type="Proteomes" id="UP000245207">
    <property type="component" value="Unassembled WGS sequence"/>
</dbReference>
<feature type="region of interest" description="Disordered" evidence="1">
    <location>
        <begin position="1"/>
        <end position="77"/>
    </location>
</feature>
<feature type="compositionally biased region" description="Basic and acidic residues" evidence="1">
    <location>
        <begin position="1"/>
        <end position="37"/>
    </location>
</feature>
<sequence>MKSDSNIESDEKMKSDSNTESDEKMKSESATDSDAKIMSDSNTSDSEENKDTVPELKSAKAVAKEKGKRVIKVGKKTQSGVDQIIRKAKGLTLEAPGNVRPPVVKSSYSLRSGSRGKGVMDMDVVPTKAVGQKRKEKEKKSDAEVFRGSVKADTEEGCKKFKGRKHDDEPDKDGSGAAAGLRATRSSPRTRMVNPV</sequence>
<feature type="compositionally biased region" description="Basic and acidic residues" evidence="1">
    <location>
        <begin position="47"/>
        <end position="65"/>
    </location>
</feature>
<dbReference type="EMBL" id="PKPP01017818">
    <property type="protein sequence ID" value="PWA36682.1"/>
    <property type="molecule type" value="Genomic_DNA"/>
</dbReference>
<comment type="caution">
    <text evidence="2">The sequence shown here is derived from an EMBL/GenBank/DDBJ whole genome shotgun (WGS) entry which is preliminary data.</text>
</comment>
<accession>A0A2U1KIX3</accession>